<keyword evidence="6" id="KW-0482">Metalloprotease</keyword>
<evidence type="ECO:0000256" key="1">
    <source>
        <dbReference type="ARBA" id="ARBA00001947"/>
    </source>
</evidence>
<keyword evidence="4" id="KW-0378">Hydrolase</keyword>
<dbReference type="InterPro" id="IPR000834">
    <property type="entry name" value="Peptidase_M14"/>
</dbReference>
<feature type="domain" description="Peptidase M14" evidence="9">
    <location>
        <begin position="71"/>
        <end position="431"/>
    </location>
</feature>
<evidence type="ECO:0000256" key="3">
    <source>
        <dbReference type="ARBA" id="ARBA00022670"/>
    </source>
</evidence>
<feature type="active site" description="Proton donor/acceptor" evidence="7">
    <location>
        <position position="394"/>
    </location>
</feature>
<dbReference type="PANTHER" id="PTHR11705">
    <property type="entry name" value="PROTEASE FAMILY M14 CARBOXYPEPTIDASE A,B"/>
    <property type="match status" value="1"/>
</dbReference>
<protein>
    <submittedName>
        <fullName evidence="10">Uu.00g131050.m01.CDS01</fullName>
    </submittedName>
</protein>
<evidence type="ECO:0000313" key="10">
    <source>
        <dbReference type="EMBL" id="CAJ2505711.1"/>
    </source>
</evidence>
<sequence length="442" mass="47808">MKWTDASSFLCLAHLAGACLLPEERAGGSIRRHNTRQIRNSGKAIGTGDRFNGGALFPIGLGSGNETDMSTILNVKEVNSALQGLAKEYGFETFTTPYTTYEGATMSGGTVGGQGTCDETYRVFLNGAIHARERGSSDNVLYFIADLLYAEKHGTGLTYGDKTYTNADVVTALSTGIVFLPLSNPDGVAYDQSTNSCWRKNRNPAAATNGDDDTVGVDLNRNFDFVWDLSKWATSVADEVASEDPSSEVYHGEAAFSEPETQSIKWVMDTYSKVRWFLDLHSYAGDILYSWGSDTDQSTNTAKNFLNSAYDSVRGKTSDSTTTGYGEYISSADLDNVSSVGKRMGTAMDAATGRSYTVMQSAYLYPTSGASDDYAFSRHFADPDLNLAYGYTVEFGFGNNKASCPFYPTDAQYIQNLQETNAGFMEFLLGAAEVGLGDSQAC</sequence>
<dbReference type="EMBL" id="CAUWAG010000007">
    <property type="protein sequence ID" value="CAJ2505711.1"/>
    <property type="molecule type" value="Genomic_DNA"/>
</dbReference>
<evidence type="ECO:0000256" key="5">
    <source>
        <dbReference type="ARBA" id="ARBA00022833"/>
    </source>
</evidence>
<feature type="signal peptide" evidence="8">
    <location>
        <begin position="1"/>
        <end position="18"/>
    </location>
</feature>
<dbReference type="PANTHER" id="PTHR11705:SF143">
    <property type="entry name" value="SLL0236 PROTEIN"/>
    <property type="match status" value="1"/>
</dbReference>
<keyword evidence="3" id="KW-0645">Protease</keyword>
<dbReference type="Gene3D" id="3.40.630.10">
    <property type="entry name" value="Zn peptidases"/>
    <property type="match status" value="1"/>
</dbReference>
<comment type="caution">
    <text evidence="10">The sequence shown here is derived from an EMBL/GenBank/DDBJ whole genome shotgun (WGS) entry which is preliminary data.</text>
</comment>
<keyword evidence="11" id="KW-1185">Reference proteome</keyword>
<dbReference type="FunFam" id="3.40.630.10:FF:000155">
    <property type="entry name" value="Zn-dependent exopeptidase"/>
    <property type="match status" value="1"/>
</dbReference>
<dbReference type="GO" id="GO:0006508">
    <property type="term" value="P:proteolysis"/>
    <property type="evidence" value="ECO:0007669"/>
    <property type="project" value="UniProtKB-KW"/>
</dbReference>
<evidence type="ECO:0000256" key="6">
    <source>
        <dbReference type="ARBA" id="ARBA00023049"/>
    </source>
</evidence>
<dbReference type="AlphaFoldDB" id="A0AAI8VJJ3"/>
<organism evidence="10 11">
    <name type="scientific">Anthostomella pinea</name>
    <dbReference type="NCBI Taxonomy" id="933095"/>
    <lineage>
        <taxon>Eukaryota</taxon>
        <taxon>Fungi</taxon>
        <taxon>Dikarya</taxon>
        <taxon>Ascomycota</taxon>
        <taxon>Pezizomycotina</taxon>
        <taxon>Sordariomycetes</taxon>
        <taxon>Xylariomycetidae</taxon>
        <taxon>Xylariales</taxon>
        <taxon>Xylariaceae</taxon>
        <taxon>Anthostomella</taxon>
    </lineage>
</organism>
<evidence type="ECO:0000256" key="8">
    <source>
        <dbReference type="SAM" id="SignalP"/>
    </source>
</evidence>
<accession>A0AAI8VJJ3</accession>
<dbReference type="SMART" id="SM00631">
    <property type="entry name" value="Zn_pept"/>
    <property type="match status" value="1"/>
</dbReference>
<proteinExistence type="inferred from homology"/>
<dbReference type="Proteomes" id="UP001295740">
    <property type="component" value="Unassembled WGS sequence"/>
</dbReference>
<evidence type="ECO:0000259" key="9">
    <source>
        <dbReference type="PROSITE" id="PS52035"/>
    </source>
</evidence>
<evidence type="ECO:0000313" key="11">
    <source>
        <dbReference type="Proteomes" id="UP001295740"/>
    </source>
</evidence>
<dbReference type="Pfam" id="PF00246">
    <property type="entry name" value="Peptidase_M14"/>
    <property type="match status" value="1"/>
</dbReference>
<keyword evidence="8" id="KW-0732">Signal</keyword>
<dbReference type="GO" id="GO:0008270">
    <property type="term" value="F:zinc ion binding"/>
    <property type="evidence" value="ECO:0007669"/>
    <property type="project" value="InterPro"/>
</dbReference>
<evidence type="ECO:0000256" key="2">
    <source>
        <dbReference type="ARBA" id="ARBA00005988"/>
    </source>
</evidence>
<feature type="chain" id="PRO_5042504570" evidence="8">
    <location>
        <begin position="19"/>
        <end position="442"/>
    </location>
</feature>
<name>A0AAI8VJJ3_9PEZI</name>
<comment type="similarity">
    <text evidence="2 7">Belongs to the peptidase M14 family.</text>
</comment>
<dbReference type="PROSITE" id="PS52035">
    <property type="entry name" value="PEPTIDASE_M14"/>
    <property type="match status" value="1"/>
</dbReference>
<gene>
    <name evidence="10" type="ORF">KHLLAP_LOCUS6179</name>
</gene>
<evidence type="ECO:0000256" key="4">
    <source>
        <dbReference type="ARBA" id="ARBA00022801"/>
    </source>
</evidence>
<keyword evidence="5" id="KW-0862">Zinc</keyword>
<dbReference type="PROSITE" id="PS51257">
    <property type="entry name" value="PROKAR_LIPOPROTEIN"/>
    <property type="match status" value="1"/>
</dbReference>
<dbReference type="SUPFAM" id="SSF53187">
    <property type="entry name" value="Zn-dependent exopeptidases"/>
    <property type="match status" value="1"/>
</dbReference>
<evidence type="ECO:0000256" key="7">
    <source>
        <dbReference type="PROSITE-ProRule" id="PRU01379"/>
    </source>
</evidence>
<dbReference type="GO" id="GO:0004181">
    <property type="term" value="F:metallocarboxypeptidase activity"/>
    <property type="evidence" value="ECO:0007669"/>
    <property type="project" value="InterPro"/>
</dbReference>
<reference evidence="10" key="1">
    <citation type="submission" date="2023-10" db="EMBL/GenBank/DDBJ databases">
        <authorList>
            <person name="Hackl T."/>
        </authorList>
    </citation>
    <scope>NUCLEOTIDE SEQUENCE</scope>
</reference>
<comment type="cofactor">
    <cofactor evidence="1">
        <name>Zn(2+)</name>
        <dbReference type="ChEBI" id="CHEBI:29105"/>
    </cofactor>
</comment>